<protein>
    <recommendedName>
        <fullName evidence="6">Lipoprotein</fullName>
    </recommendedName>
</protein>
<evidence type="ECO:0000313" key="4">
    <source>
        <dbReference type="EMBL" id="MDC3982084.1"/>
    </source>
</evidence>
<accession>A0A9X4ARH5</accession>
<organism evidence="4 5">
    <name type="scientific">Polyangium jinanense</name>
    <dbReference type="NCBI Taxonomy" id="2829994"/>
    <lineage>
        <taxon>Bacteria</taxon>
        <taxon>Pseudomonadati</taxon>
        <taxon>Myxococcota</taxon>
        <taxon>Polyangia</taxon>
        <taxon>Polyangiales</taxon>
        <taxon>Polyangiaceae</taxon>
        <taxon>Polyangium</taxon>
    </lineage>
</organism>
<name>A0A9X4ARH5_9BACT</name>
<keyword evidence="5" id="KW-1185">Reference proteome</keyword>
<evidence type="ECO:0000313" key="3">
    <source>
        <dbReference type="EMBL" id="MDC3978913.1"/>
    </source>
</evidence>
<evidence type="ECO:0000256" key="1">
    <source>
        <dbReference type="SAM" id="MobiDB-lite"/>
    </source>
</evidence>
<evidence type="ECO:0008006" key="6">
    <source>
        <dbReference type="Google" id="ProtNLM"/>
    </source>
</evidence>
<reference evidence="4 5" key="1">
    <citation type="submission" date="2021-04" db="EMBL/GenBank/DDBJ databases">
        <title>Genome analysis of Polyangium sp.</title>
        <authorList>
            <person name="Li Y."/>
            <person name="Wang J."/>
        </authorList>
    </citation>
    <scope>NUCLEOTIDE SEQUENCE [LARGE SCALE GENOMIC DNA]</scope>
    <source>
        <strain evidence="4 5">SDU14</strain>
    </source>
</reference>
<feature type="chain" id="PRO_5044703928" description="Lipoprotein" evidence="2">
    <location>
        <begin position="27"/>
        <end position="335"/>
    </location>
</feature>
<proteinExistence type="predicted"/>
<feature type="signal peptide" evidence="2">
    <location>
        <begin position="1"/>
        <end position="26"/>
    </location>
</feature>
<keyword evidence="2" id="KW-0732">Signal</keyword>
<dbReference type="AlphaFoldDB" id="A0A9X4ARH5"/>
<gene>
    <name evidence="3" type="ORF">KEG57_00285</name>
    <name evidence="4" type="ORF">KEG57_16315</name>
</gene>
<dbReference type="RefSeq" id="WP_272457976.1">
    <property type="nucleotide sequence ID" value="NZ_JAGTJJ010000001.1"/>
</dbReference>
<feature type="region of interest" description="Disordered" evidence="1">
    <location>
        <begin position="49"/>
        <end position="74"/>
    </location>
</feature>
<dbReference type="EMBL" id="JAGTJJ010000006">
    <property type="protein sequence ID" value="MDC3982084.1"/>
    <property type="molecule type" value="Genomic_DNA"/>
</dbReference>
<dbReference type="EMBL" id="JAGTJJ010000001">
    <property type="protein sequence ID" value="MDC3978913.1"/>
    <property type="molecule type" value="Genomic_DNA"/>
</dbReference>
<comment type="caution">
    <text evidence="4">The sequence shown here is derived from an EMBL/GenBank/DDBJ whole genome shotgun (WGS) entry which is preliminary data.</text>
</comment>
<dbReference type="PROSITE" id="PS51257">
    <property type="entry name" value="PROKAR_LIPOPROTEIN"/>
    <property type="match status" value="1"/>
</dbReference>
<evidence type="ECO:0000256" key="2">
    <source>
        <dbReference type="SAM" id="SignalP"/>
    </source>
</evidence>
<evidence type="ECO:0000313" key="5">
    <source>
        <dbReference type="Proteomes" id="UP001151081"/>
    </source>
</evidence>
<sequence>MSKTTLTKAGSLAFTFPLLLAASTMACVGVDTSENEAFVPTMADTESARLNGDGDFYGPSARALPEPEARDNSAPCGDQTLAVVHARSGATYVFCAMGNGKTGVLEELPADGSAVSVLDTYTTPTEVLRAVAPENMALPDDLVAAVDRGARTMEEYRPLKPFTLGVPKTPSPMTMVGSYYCDNPTEWSYTYGWNNSFVPFIEEYVEDYADCSLHLWTSSDTVTAHQHTASTNPVADDYGPPYATACAAKEHVLSCNGQTLFEAFQKETPSDPWETKLTYWVSDGGVATWKLFASDCQASHDRDDMRYKGTSEPGAYHKYSNIFIKWLGGTSCVFK</sequence>
<dbReference type="Proteomes" id="UP001151081">
    <property type="component" value="Unassembled WGS sequence"/>
</dbReference>